<proteinExistence type="predicted"/>
<dbReference type="CDD" id="cd09008">
    <property type="entry name" value="MTAN"/>
    <property type="match status" value="1"/>
</dbReference>
<dbReference type="Proteomes" id="UP000243297">
    <property type="component" value="Unassembled WGS sequence"/>
</dbReference>
<keyword evidence="5" id="KW-0486">Methionine biosynthesis</keyword>
<protein>
    <recommendedName>
        <fullName evidence="2">adenosylhomocysteine nucleosidase</fullName>
        <ecNumber evidence="2">3.2.2.9</ecNumber>
    </recommendedName>
</protein>
<dbReference type="GO" id="GO:0019509">
    <property type="term" value="P:L-methionine salvage from methylthioadenosine"/>
    <property type="evidence" value="ECO:0007669"/>
    <property type="project" value="UniProtKB-UniPathway"/>
</dbReference>
<dbReference type="AlphaFoldDB" id="A0A1T4NJ74"/>
<dbReference type="RefSeq" id="WP_078712043.1">
    <property type="nucleotide sequence ID" value="NZ_FUWY01000004.1"/>
</dbReference>
<dbReference type="PANTHER" id="PTHR46832:SF1">
    <property type="entry name" value="5'-METHYLTHIOADENOSINE_S-ADENOSYLHOMOCYSTEINE NUCLEOSIDASE"/>
    <property type="match status" value="1"/>
</dbReference>
<keyword evidence="8" id="KW-1185">Reference proteome</keyword>
<dbReference type="GO" id="GO:0008782">
    <property type="term" value="F:adenosylhomocysteine nucleosidase activity"/>
    <property type="evidence" value="ECO:0007669"/>
    <property type="project" value="UniProtKB-EC"/>
</dbReference>
<reference evidence="8" key="1">
    <citation type="submission" date="2017-02" db="EMBL/GenBank/DDBJ databases">
        <authorList>
            <person name="Varghese N."/>
            <person name="Submissions S."/>
        </authorList>
    </citation>
    <scope>NUCLEOTIDE SEQUENCE [LARGE SCALE GENOMIC DNA]</scope>
    <source>
        <strain evidence="8">ATCC 25662</strain>
    </source>
</reference>
<evidence type="ECO:0000313" key="8">
    <source>
        <dbReference type="Proteomes" id="UP000243297"/>
    </source>
</evidence>
<organism evidence="7 8">
    <name type="scientific">Anaerorhabdus furcosa</name>
    <dbReference type="NCBI Taxonomy" id="118967"/>
    <lineage>
        <taxon>Bacteria</taxon>
        <taxon>Bacillati</taxon>
        <taxon>Bacillota</taxon>
        <taxon>Erysipelotrichia</taxon>
        <taxon>Erysipelotrichales</taxon>
        <taxon>Erysipelotrichaceae</taxon>
        <taxon>Anaerorhabdus</taxon>
    </lineage>
</organism>
<dbReference type="EMBL" id="FUWY01000004">
    <property type="protein sequence ID" value="SJZ79106.1"/>
    <property type="molecule type" value="Genomic_DNA"/>
</dbReference>
<dbReference type="Gene3D" id="3.40.50.1580">
    <property type="entry name" value="Nucleoside phosphorylase domain"/>
    <property type="match status" value="1"/>
</dbReference>
<dbReference type="Pfam" id="PF01048">
    <property type="entry name" value="PNP_UDP_1"/>
    <property type="match status" value="1"/>
</dbReference>
<gene>
    <name evidence="7" type="ORF">SAMN02745191_1651</name>
</gene>
<dbReference type="PANTHER" id="PTHR46832">
    <property type="entry name" value="5'-METHYLTHIOADENOSINE/S-ADENOSYLHOMOCYSTEINE NUCLEOSIDASE"/>
    <property type="match status" value="1"/>
</dbReference>
<keyword evidence="3" id="KW-0028">Amino-acid biosynthesis</keyword>
<dbReference type="EC" id="3.2.2.9" evidence="2"/>
<evidence type="ECO:0000256" key="3">
    <source>
        <dbReference type="ARBA" id="ARBA00022605"/>
    </source>
</evidence>
<evidence type="ECO:0000256" key="2">
    <source>
        <dbReference type="ARBA" id="ARBA00011974"/>
    </source>
</evidence>
<dbReference type="GO" id="GO:0008930">
    <property type="term" value="F:methylthioadenosine nucleosidase activity"/>
    <property type="evidence" value="ECO:0007669"/>
    <property type="project" value="InterPro"/>
</dbReference>
<dbReference type="STRING" id="118967.SAMN02745191_1651"/>
<dbReference type="GO" id="GO:0009164">
    <property type="term" value="P:nucleoside catabolic process"/>
    <property type="evidence" value="ECO:0007669"/>
    <property type="project" value="InterPro"/>
</dbReference>
<dbReference type="SUPFAM" id="SSF53167">
    <property type="entry name" value="Purine and uridine phosphorylases"/>
    <property type="match status" value="1"/>
</dbReference>
<evidence type="ECO:0000313" key="7">
    <source>
        <dbReference type="EMBL" id="SJZ79106.1"/>
    </source>
</evidence>
<dbReference type="InterPro" id="IPR035994">
    <property type="entry name" value="Nucleoside_phosphorylase_sf"/>
</dbReference>
<dbReference type="NCBIfam" id="TIGR01704">
    <property type="entry name" value="MTA_SAH-Nsdase"/>
    <property type="match status" value="1"/>
</dbReference>
<keyword evidence="4" id="KW-0378">Hydrolase</keyword>
<evidence type="ECO:0000256" key="5">
    <source>
        <dbReference type="ARBA" id="ARBA00023167"/>
    </source>
</evidence>
<dbReference type="NCBIfam" id="NF004079">
    <property type="entry name" value="PRK05584.1"/>
    <property type="match status" value="1"/>
</dbReference>
<dbReference type="UniPathway" id="UPA00904">
    <property type="reaction ID" value="UER00871"/>
</dbReference>
<dbReference type="OrthoDB" id="9792278at2"/>
<comment type="pathway">
    <text evidence="1">Amino-acid biosynthesis; L-methionine biosynthesis via salvage pathway; S-methyl-5-thio-alpha-D-ribose 1-phosphate from S-methyl-5'-thioadenosine (hydrolase route): step 1/2.</text>
</comment>
<evidence type="ECO:0000256" key="1">
    <source>
        <dbReference type="ARBA" id="ARBA00004945"/>
    </source>
</evidence>
<evidence type="ECO:0000259" key="6">
    <source>
        <dbReference type="Pfam" id="PF01048"/>
    </source>
</evidence>
<dbReference type="GO" id="GO:0019284">
    <property type="term" value="P:L-methionine salvage from S-adenosylmethionine"/>
    <property type="evidence" value="ECO:0007669"/>
    <property type="project" value="TreeGrafter"/>
</dbReference>
<feature type="domain" description="Nucleoside phosphorylase" evidence="6">
    <location>
        <begin position="2"/>
        <end position="222"/>
    </location>
</feature>
<sequence>MLAFIGAMELEVQEFLKRMQHVEKHVISNIDFYTGELANKPCLLMRSGIAKVSAAISTTIMFEHFDIDGVVNIGTAGGLDEREEVLDVVVSTRVAHHDIDVPDWEVGFDQERNSFKADEKMINALRNVTEGNDRVWFGDIVTGDCFIYRDDQIARIKKDYATALCAEMEGAAIAQVCRHYACPFVIIRSLSDITHKEGNEMTFDEYAEKASSRSAIWCEKFIQVYEK</sequence>
<evidence type="ECO:0000256" key="4">
    <source>
        <dbReference type="ARBA" id="ARBA00022801"/>
    </source>
</evidence>
<dbReference type="InterPro" id="IPR000845">
    <property type="entry name" value="Nucleoside_phosphorylase_d"/>
</dbReference>
<accession>A0A1T4NJ74</accession>
<name>A0A1T4NJ74_9FIRM</name>
<dbReference type="InterPro" id="IPR010049">
    <property type="entry name" value="MTA_SAH_Nsdase"/>
</dbReference>
<dbReference type="GO" id="GO:0005829">
    <property type="term" value="C:cytosol"/>
    <property type="evidence" value="ECO:0007669"/>
    <property type="project" value="TreeGrafter"/>
</dbReference>